<dbReference type="InParanoid" id="B0DNL3"/>
<dbReference type="EMBL" id="DS547122">
    <property type="protein sequence ID" value="EDR03677.1"/>
    <property type="molecule type" value="Genomic_DNA"/>
</dbReference>
<dbReference type="HOGENOM" id="CLU_1938534_0_0_1"/>
<evidence type="ECO:0000313" key="2">
    <source>
        <dbReference type="EMBL" id="EDR03677.1"/>
    </source>
</evidence>
<keyword evidence="3" id="KW-1185">Reference proteome</keyword>
<dbReference type="KEGG" id="lbc:LACBIDRAFT_306748"/>
<protein>
    <submittedName>
        <fullName evidence="2">Predicted protein</fullName>
    </submittedName>
</protein>
<sequence length="130" mass="14739">MEIQCTPTFSDLVLKPTVNEKPTLLPNPLCPNHFRQRQHATSQSQLRLYYPSSAVEGPRYLFDPFAVFRDYVDHPNAIQMPRVPSLLAPVRCKSDGAGILKRRGSRHLSMSTSGYRRQDSDDSSSVWSDC</sequence>
<dbReference type="AlphaFoldDB" id="B0DNL3"/>
<proteinExistence type="predicted"/>
<evidence type="ECO:0000313" key="3">
    <source>
        <dbReference type="Proteomes" id="UP000001194"/>
    </source>
</evidence>
<organism evidence="3">
    <name type="scientific">Laccaria bicolor (strain S238N-H82 / ATCC MYA-4686)</name>
    <name type="common">Bicoloured deceiver</name>
    <name type="synonym">Laccaria laccata var. bicolor</name>
    <dbReference type="NCBI Taxonomy" id="486041"/>
    <lineage>
        <taxon>Eukaryota</taxon>
        <taxon>Fungi</taxon>
        <taxon>Dikarya</taxon>
        <taxon>Basidiomycota</taxon>
        <taxon>Agaricomycotina</taxon>
        <taxon>Agaricomycetes</taxon>
        <taxon>Agaricomycetidae</taxon>
        <taxon>Agaricales</taxon>
        <taxon>Agaricineae</taxon>
        <taxon>Hydnangiaceae</taxon>
        <taxon>Laccaria</taxon>
    </lineage>
</organism>
<dbReference type="Proteomes" id="UP000001194">
    <property type="component" value="Unassembled WGS sequence"/>
</dbReference>
<dbReference type="RefSeq" id="XP_001885530.1">
    <property type="nucleotide sequence ID" value="XM_001885495.1"/>
</dbReference>
<gene>
    <name evidence="2" type="ORF">LACBIDRAFT_306748</name>
</gene>
<name>B0DNL3_LACBS</name>
<dbReference type="OrthoDB" id="3111604at2759"/>
<dbReference type="GeneID" id="6081311"/>
<accession>B0DNL3</accession>
<evidence type="ECO:0000256" key="1">
    <source>
        <dbReference type="SAM" id="MobiDB-lite"/>
    </source>
</evidence>
<feature type="region of interest" description="Disordered" evidence="1">
    <location>
        <begin position="103"/>
        <end position="130"/>
    </location>
</feature>
<reference evidence="2 3" key="1">
    <citation type="journal article" date="2008" name="Nature">
        <title>The genome of Laccaria bicolor provides insights into mycorrhizal symbiosis.</title>
        <authorList>
            <person name="Martin F."/>
            <person name="Aerts A."/>
            <person name="Ahren D."/>
            <person name="Brun A."/>
            <person name="Danchin E.G.J."/>
            <person name="Duchaussoy F."/>
            <person name="Gibon J."/>
            <person name="Kohler A."/>
            <person name="Lindquist E."/>
            <person name="Pereda V."/>
            <person name="Salamov A."/>
            <person name="Shapiro H.J."/>
            <person name="Wuyts J."/>
            <person name="Blaudez D."/>
            <person name="Buee M."/>
            <person name="Brokstein P."/>
            <person name="Canbaeck B."/>
            <person name="Cohen D."/>
            <person name="Courty P.E."/>
            <person name="Coutinho P.M."/>
            <person name="Delaruelle C."/>
            <person name="Detter J.C."/>
            <person name="Deveau A."/>
            <person name="DiFazio S."/>
            <person name="Duplessis S."/>
            <person name="Fraissinet-Tachet L."/>
            <person name="Lucic E."/>
            <person name="Frey-Klett P."/>
            <person name="Fourrey C."/>
            <person name="Feussner I."/>
            <person name="Gay G."/>
            <person name="Grimwood J."/>
            <person name="Hoegger P.J."/>
            <person name="Jain P."/>
            <person name="Kilaru S."/>
            <person name="Labbe J."/>
            <person name="Lin Y.C."/>
            <person name="Legue V."/>
            <person name="Le Tacon F."/>
            <person name="Marmeisse R."/>
            <person name="Melayah D."/>
            <person name="Montanini B."/>
            <person name="Muratet M."/>
            <person name="Nehls U."/>
            <person name="Niculita-Hirzel H."/>
            <person name="Oudot-Le Secq M.P."/>
            <person name="Peter M."/>
            <person name="Quesneville H."/>
            <person name="Rajashekar B."/>
            <person name="Reich M."/>
            <person name="Rouhier N."/>
            <person name="Schmutz J."/>
            <person name="Yin T."/>
            <person name="Chalot M."/>
            <person name="Henrissat B."/>
            <person name="Kuees U."/>
            <person name="Lucas S."/>
            <person name="Van de Peer Y."/>
            <person name="Podila G.K."/>
            <person name="Polle A."/>
            <person name="Pukkila P.J."/>
            <person name="Richardson P.M."/>
            <person name="Rouze P."/>
            <person name="Sanders I.R."/>
            <person name="Stajich J.E."/>
            <person name="Tunlid A."/>
            <person name="Tuskan G."/>
            <person name="Grigoriev I.V."/>
        </authorList>
    </citation>
    <scope>NUCLEOTIDE SEQUENCE [LARGE SCALE GENOMIC DNA]</scope>
    <source>
        <strain evidence="3">S238N-H82 / ATCC MYA-4686</strain>
    </source>
</reference>